<feature type="compositionally biased region" description="Basic and acidic residues" evidence="1">
    <location>
        <begin position="270"/>
        <end position="279"/>
    </location>
</feature>
<proteinExistence type="predicted"/>
<dbReference type="SUPFAM" id="SSF54106">
    <property type="entry name" value="LysM domain"/>
    <property type="match status" value="1"/>
</dbReference>
<feature type="compositionally biased region" description="Basic and acidic residues" evidence="1">
    <location>
        <begin position="225"/>
        <end position="246"/>
    </location>
</feature>
<evidence type="ECO:0000313" key="3">
    <source>
        <dbReference type="EMBL" id="CAB0019070.1"/>
    </source>
</evidence>
<gene>
    <name evidence="3" type="ORF">NTEN_LOCUS22782</name>
</gene>
<evidence type="ECO:0000313" key="4">
    <source>
        <dbReference type="Proteomes" id="UP000479000"/>
    </source>
</evidence>
<dbReference type="Gene3D" id="3.10.350.10">
    <property type="entry name" value="LysM domain"/>
    <property type="match status" value="1"/>
</dbReference>
<dbReference type="InterPro" id="IPR018392">
    <property type="entry name" value="LysM"/>
</dbReference>
<feature type="compositionally biased region" description="Basic and acidic residues" evidence="1">
    <location>
        <begin position="196"/>
        <end position="216"/>
    </location>
</feature>
<dbReference type="SMART" id="SM00257">
    <property type="entry name" value="LysM"/>
    <property type="match status" value="1"/>
</dbReference>
<dbReference type="OrthoDB" id="26679at2759"/>
<feature type="region of interest" description="Disordered" evidence="1">
    <location>
        <begin position="113"/>
        <end position="279"/>
    </location>
</feature>
<dbReference type="PROSITE" id="PS51782">
    <property type="entry name" value="LYSM"/>
    <property type="match status" value="1"/>
</dbReference>
<feature type="compositionally biased region" description="Pro residues" evidence="1">
    <location>
        <begin position="322"/>
        <end position="333"/>
    </location>
</feature>
<feature type="non-terminal residue" evidence="3">
    <location>
        <position position="1"/>
    </location>
</feature>
<feature type="region of interest" description="Disordered" evidence="1">
    <location>
        <begin position="285"/>
        <end position="304"/>
    </location>
</feature>
<keyword evidence="4" id="KW-1185">Reference proteome</keyword>
<dbReference type="Pfam" id="PF01476">
    <property type="entry name" value="LysM"/>
    <property type="match status" value="1"/>
</dbReference>
<dbReference type="InterPro" id="IPR036779">
    <property type="entry name" value="LysM_dom_sf"/>
</dbReference>
<feature type="domain" description="LysM" evidence="2">
    <location>
        <begin position="68"/>
        <end position="111"/>
    </location>
</feature>
<organism evidence="3 4">
    <name type="scientific">Nesidiocoris tenuis</name>
    <dbReference type="NCBI Taxonomy" id="355587"/>
    <lineage>
        <taxon>Eukaryota</taxon>
        <taxon>Metazoa</taxon>
        <taxon>Ecdysozoa</taxon>
        <taxon>Arthropoda</taxon>
        <taxon>Hexapoda</taxon>
        <taxon>Insecta</taxon>
        <taxon>Pterygota</taxon>
        <taxon>Neoptera</taxon>
        <taxon>Paraneoptera</taxon>
        <taxon>Hemiptera</taxon>
        <taxon>Heteroptera</taxon>
        <taxon>Panheteroptera</taxon>
        <taxon>Cimicomorpha</taxon>
        <taxon>Miridae</taxon>
        <taxon>Dicyphina</taxon>
        <taxon>Nesidiocoris</taxon>
    </lineage>
</organism>
<evidence type="ECO:0000259" key="2">
    <source>
        <dbReference type="PROSITE" id="PS51782"/>
    </source>
</evidence>
<accession>A0A6H5HRA1</accession>
<dbReference type="EMBL" id="CADCXU010033724">
    <property type="protein sequence ID" value="CAB0019070.1"/>
    <property type="molecule type" value="Genomic_DNA"/>
</dbReference>
<feature type="region of interest" description="Disordered" evidence="1">
    <location>
        <begin position="318"/>
        <end position="381"/>
    </location>
</feature>
<name>A0A6H5HRA1_9HEMI</name>
<feature type="compositionally biased region" description="Basic and acidic residues" evidence="1">
    <location>
        <begin position="351"/>
        <end position="374"/>
    </location>
</feature>
<dbReference type="Proteomes" id="UP000479000">
    <property type="component" value="Unassembled WGS sequence"/>
</dbReference>
<evidence type="ECO:0000256" key="1">
    <source>
        <dbReference type="SAM" id="MobiDB-lite"/>
    </source>
</evidence>
<reference evidence="3 4" key="1">
    <citation type="submission" date="2020-02" db="EMBL/GenBank/DDBJ databases">
        <authorList>
            <person name="Ferguson B K."/>
        </authorList>
    </citation>
    <scope>NUCLEOTIDE SEQUENCE [LARGE SCALE GENOMIC DNA]</scope>
</reference>
<sequence>TYLPLSAPKQVPLLLGNLGFSWYSAPLSQTWIEMHLSYHGARDRLNDSYIMMMNLPTPTTRTLFCDAQTKLVEASDTLTSVAARFDTTPSELCKINRLAARTVFPGQVIRVPVKSSKTDKGEGDDDGGDRVSQTTSTERSENTDEEDMLDTLRVNSPKPGHAERVGTPSSPHLEKFLRINVRHITDGQSDTQDTTADDKSPLNDDEDLNRAEEPSKVEGASAPEDTSRVDAEALIRATEERRRSVLDQHWAVPKHSIDEPQPEPEPPVLEEGRRDSEGHLVKLSCHDSGIDIRDPPPPAPTQRKTVYSDADILLAGDGEFLPPVPVVPLPPAPSSADDEKKKQSVSFSIDDEPKVPEDDKQETKKNKVQFPEKRPLKRSFH</sequence>
<dbReference type="AlphaFoldDB" id="A0A6H5HRA1"/>
<feature type="compositionally biased region" description="Basic and acidic residues" evidence="1">
    <location>
        <begin position="285"/>
        <end position="294"/>
    </location>
</feature>
<protein>
    <recommendedName>
        <fullName evidence="2">LysM domain-containing protein</fullName>
    </recommendedName>
</protein>